<dbReference type="PANTHER" id="PTHR48050">
    <property type="entry name" value="STEROL 3-BETA-GLUCOSYLTRANSFERASE"/>
    <property type="match status" value="1"/>
</dbReference>
<dbReference type="EMBL" id="SOCP01000028">
    <property type="protein sequence ID" value="TDV37792.1"/>
    <property type="molecule type" value="Genomic_DNA"/>
</dbReference>
<feature type="domain" description="Erythromycin biosynthesis protein CIII-like N-terminal" evidence="5">
    <location>
        <begin position="22"/>
        <end position="221"/>
    </location>
</feature>
<dbReference type="InterPro" id="IPR050426">
    <property type="entry name" value="Glycosyltransferase_28"/>
</dbReference>
<dbReference type="Gene3D" id="3.40.50.2000">
    <property type="entry name" value="Glycogen Phosphorylase B"/>
    <property type="match status" value="2"/>
</dbReference>
<dbReference type="GO" id="GO:0017000">
    <property type="term" value="P:antibiotic biosynthetic process"/>
    <property type="evidence" value="ECO:0007669"/>
    <property type="project" value="UniProtKB-ARBA"/>
</dbReference>
<evidence type="ECO:0000256" key="1">
    <source>
        <dbReference type="ARBA" id="ARBA00006962"/>
    </source>
</evidence>
<evidence type="ECO:0000259" key="5">
    <source>
        <dbReference type="Pfam" id="PF21036"/>
    </source>
</evidence>
<keyword evidence="3 6" id="KW-0808">Transferase</keyword>
<dbReference type="GO" id="GO:0008194">
    <property type="term" value="F:UDP-glycosyltransferase activity"/>
    <property type="evidence" value="ECO:0007669"/>
    <property type="project" value="InterPro"/>
</dbReference>
<comment type="similarity">
    <text evidence="1">Belongs to the glycosyltransferase 28 family.</text>
</comment>
<protein>
    <submittedName>
        <fullName evidence="6">UDP:flavonoid glycosyltransferase YjiC (YdhE family)</fullName>
    </submittedName>
</protein>
<organism evidence="6 7">
    <name type="scientific">Actinophytocola oryzae</name>
    <dbReference type="NCBI Taxonomy" id="502181"/>
    <lineage>
        <taxon>Bacteria</taxon>
        <taxon>Bacillati</taxon>
        <taxon>Actinomycetota</taxon>
        <taxon>Actinomycetes</taxon>
        <taxon>Pseudonocardiales</taxon>
        <taxon>Pseudonocardiaceae</taxon>
    </lineage>
</organism>
<evidence type="ECO:0000313" key="6">
    <source>
        <dbReference type="EMBL" id="TDV37792.1"/>
    </source>
</evidence>
<reference evidence="6 7" key="1">
    <citation type="submission" date="2019-03" db="EMBL/GenBank/DDBJ databases">
        <title>Genomic Encyclopedia of Archaeal and Bacterial Type Strains, Phase II (KMG-II): from individual species to whole genera.</title>
        <authorList>
            <person name="Goeker M."/>
        </authorList>
    </citation>
    <scope>NUCLEOTIDE SEQUENCE [LARGE SCALE GENOMIC DNA]</scope>
    <source>
        <strain evidence="6 7">DSM 45499</strain>
    </source>
</reference>
<accession>A0A4R7URT6</accession>
<dbReference type="Pfam" id="PF06722">
    <property type="entry name" value="EryCIII-like_C"/>
    <property type="match status" value="1"/>
</dbReference>
<feature type="domain" description="Erythromycin biosynthesis protein CIII-like C-terminal" evidence="4">
    <location>
        <begin position="235"/>
        <end position="373"/>
    </location>
</feature>
<dbReference type="AlphaFoldDB" id="A0A4R7URT6"/>
<dbReference type="PANTHER" id="PTHR48050:SF13">
    <property type="entry name" value="STEROL 3-BETA-GLUCOSYLTRANSFERASE UGT80A2"/>
    <property type="match status" value="1"/>
</dbReference>
<dbReference type="InterPro" id="IPR048284">
    <property type="entry name" value="EryCIII-like_N"/>
</dbReference>
<name>A0A4R7URT6_9PSEU</name>
<dbReference type="OrthoDB" id="5488434at2"/>
<evidence type="ECO:0000256" key="2">
    <source>
        <dbReference type="ARBA" id="ARBA00022676"/>
    </source>
</evidence>
<proteinExistence type="inferred from homology"/>
<comment type="caution">
    <text evidence="6">The sequence shown here is derived from an EMBL/GenBank/DDBJ whole genome shotgun (WGS) entry which is preliminary data.</text>
</comment>
<evidence type="ECO:0000259" key="4">
    <source>
        <dbReference type="Pfam" id="PF06722"/>
    </source>
</evidence>
<sequence length="378" mass="40700">MRVLFASLPAAGHLFHLVPLAWALRAQGHEVLVASYDGAEIVADAGLHVSNIAPGLNMFEEAFVRGGTKRPDLLERVQASMGGDREALMTLYAFVNDTVADRMVALARDWRPDLVVYEYFSPVGQVVAAALGVPAVQFDFGFSFTPPLIAVMLEQMRDTFVRNGATEPPPEPLIVHNVPDSMLSEPRPGLAVRSVPYNGGAELPEWSSRRPERPRVVISFGTSIAAMSGLDRVKRTVEAARDVDADFVMAMGSTDLTELGELPANVRSVGWMPLHVLLAGAGGLVHHGGSSTTFTALHSGVPQLVLPNGSDCFINARTVAARGLGLTGEPEDIDTALLRRLIDDDKLRANAAEVRAEIDAMPAPATLVPEFERLARRE</sequence>
<evidence type="ECO:0000256" key="3">
    <source>
        <dbReference type="ARBA" id="ARBA00022679"/>
    </source>
</evidence>
<dbReference type="Proteomes" id="UP000294927">
    <property type="component" value="Unassembled WGS sequence"/>
</dbReference>
<dbReference type="InterPro" id="IPR002213">
    <property type="entry name" value="UDP_glucos_trans"/>
</dbReference>
<dbReference type="Pfam" id="PF21036">
    <property type="entry name" value="EryCIII-like_N"/>
    <property type="match status" value="1"/>
</dbReference>
<gene>
    <name evidence="6" type="ORF">CLV71_12856</name>
</gene>
<keyword evidence="2" id="KW-0328">Glycosyltransferase</keyword>
<dbReference type="CDD" id="cd03784">
    <property type="entry name" value="GT1_Gtf-like"/>
    <property type="match status" value="1"/>
</dbReference>
<dbReference type="SUPFAM" id="SSF53756">
    <property type="entry name" value="UDP-Glycosyltransferase/glycogen phosphorylase"/>
    <property type="match status" value="1"/>
</dbReference>
<dbReference type="RefSeq" id="WP_133908992.1">
    <property type="nucleotide sequence ID" value="NZ_SOCP01000028.1"/>
</dbReference>
<dbReference type="InterPro" id="IPR010610">
    <property type="entry name" value="EryCIII-like_C"/>
</dbReference>
<keyword evidence="7" id="KW-1185">Reference proteome</keyword>
<dbReference type="GO" id="GO:0016758">
    <property type="term" value="F:hexosyltransferase activity"/>
    <property type="evidence" value="ECO:0007669"/>
    <property type="project" value="UniProtKB-ARBA"/>
</dbReference>
<evidence type="ECO:0000313" key="7">
    <source>
        <dbReference type="Proteomes" id="UP000294927"/>
    </source>
</evidence>
<dbReference type="FunFam" id="3.40.50.2000:FF:000072">
    <property type="entry name" value="Glycosyl transferase"/>
    <property type="match status" value="1"/>
</dbReference>